<dbReference type="PATRIC" id="fig|1423749.3.peg.934"/>
<comment type="caution">
    <text evidence="2">The sequence shown here is derived from an EMBL/GenBank/DDBJ whole genome shotgun (WGS) entry which is preliminary data.</text>
</comment>
<dbReference type="InterPro" id="IPR046350">
    <property type="entry name" value="Cystatin_sf"/>
</dbReference>
<dbReference type="Gene3D" id="3.10.450.40">
    <property type="match status" value="2"/>
</dbReference>
<proteinExistence type="predicted"/>
<dbReference type="SUPFAM" id="SSF54403">
    <property type="entry name" value="Cystatin/monellin"/>
    <property type="match status" value="2"/>
</dbReference>
<evidence type="ECO:0000313" key="3">
    <source>
        <dbReference type="Proteomes" id="UP000051739"/>
    </source>
</evidence>
<dbReference type="RefSeq" id="WP_056937827.1">
    <property type="nucleotide sequence ID" value="NZ_AZFN01000023.1"/>
</dbReference>
<keyword evidence="3" id="KW-1185">Reference proteome</keyword>
<evidence type="ECO:0000259" key="1">
    <source>
        <dbReference type="Pfam" id="PF17881"/>
    </source>
</evidence>
<dbReference type="Proteomes" id="UP000051739">
    <property type="component" value="Unassembled WGS sequence"/>
</dbReference>
<evidence type="ECO:0000313" key="2">
    <source>
        <dbReference type="EMBL" id="KRM00859.1"/>
    </source>
</evidence>
<protein>
    <submittedName>
        <fullName evidence="2">Peptidase propeptide and ypeb domain-containing protein</fullName>
    </submittedName>
</protein>
<dbReference type="InterPro" id="IPR041401">
    <property type="entry name" value="TseB-like_dom"/>
</dbReference>
<feature type="domain" description="Cell wall elongation regulator TseB-like" evidence="1">
    <location>
        <begin position="60"/>
        <end position="101"/>
    </location>
</feature>
<name>A0A0R1VA52_9LACO</name>
<accession>A0A0R1VA52</accession>
<gene>
    <name evidence="2" type="ORF">FC60_GL000925</name>
</gene>
<sequence>MQSQRQRNQNRRHQRRSRQPRRHRRRWIWLLVVVVLLACGWGFYASANHDKTVAQNRVTALAKSKANLTTVSNFFIYNKERTYYSVAGVNKKNQQLLVIVPAGSSKVTVLKQSSGITGREAIQVVQKKHQIRRVLHTALGIYRKSPVWEVAYYNTKGKLNYALVNFKTGKIVEEMNNL</sequence>
<organism evidence="2 3">
    <name type="scientific">Limosilactobacillus gastricus DSM 16045</name>
    <dbReference type="NCBI Taxonomy" id="1423749"/>
    <lineage>
        <taxon>Bacteria</taxon>
        <taxon>Bacillati</taxon>
        <taxon>Bacillota</taxon>
        <taxon>Bacilli</taxon>
        <taxon>Lactobacillales</taxon>
        <taxon>Lactobacillaceae</taxon>
        <taxon>Limosilactobacillus</taxon>
    </lineage>
</organism>
<dbReference type="AlphaFoldDB" id="A0A0R1VA52"/>
<dbReference type="Pfam" id="PF17881">
    <property type="entry name" value="TseB"/>
    <property type="match status" value="1"/>
</dbReference>
<dbReference type="EMBL" id="AZFN01000023">
    <property type="protein sequence ID" value="KRM00859.1"/>
    <property type="molecule type" value="Genomic_DNA"/>
</dbReference>
<reference evidence="2 3" key="1">
    <citation type="journal article" date="2015" name="Genome Announc.">
        <title>Expanding the biotechnology potential of lactobacilli through comparative genomics of 213 strains and associated genera.</title>
        <authorList>
            <person name="Sun Z."/>
            <person name="Harris H.M."/>
            <person name="McCann A."/>
            <person name="Guo C."/>
            <person name="Argimon S."/>
            <person name="Zhang W."/>
            <person name="Yang X."/>
            <person name="Jeffery I.B."/>
            <person name="Cooney J.C."/>
            <person name="Kagawa T.F."/>
            <person name="Liu W."/>
            <person name="Song Y."/>
            <person name="Salvetti E."/>
            <person name="Wrobel A."/>
            <person name="Rasinkangas P."/>
            <person name="Parkhill J."/>
            <person name="Rea M.C."/>
            <person name="O'Sullivan O."/>
            <person name="Ritari J."/>
            <person name="Douillard F.P."/>
            <person name="Paul Ross R."/>
            <person name="Yang R."/>
            <person name="Briner A.E."/>
            <person name="Felis G.E."/>
            <person name="de Vos W.M."/>
            <person name="Barrangou R."/>
            <person name="Klaenhammer T.R."/>
            <person name="Caufield P.W."/>
            <person name="Cui Y."/>
            <person name="Zhang H."/>
            <person name="O'Toole P.W."/>
        </authorList>
    </citation>
    <scope>NUCLEOTIDE SEQUENCE [LARGE SCALE GENOMIC DNA]</scope>
    <source>
        <strain evidence="2 3">DSM 16045</strain>
    </source>
</reference>